<comment type="caution">
    <text evidence="3">The sequence shown here is derived from an EMBL/GenBank/DDBJ whole genome shotgun (WGS) entry which is preliminary data.</text>
</comment>
<dbReference type="Proteomes" id="UP000824120">
    <property type="component" value="Chromosome 1"/>
</dbReference>
<evidence type="ECO:0000313" key="4">
    <source>
        <dbReference type="Proteomes" id="UP000824120"/>
    </source>
</evidence>
<evidence type="ECO:0000256" key="1">
    <source>
        <dbReference type="SAM" id="MobiDB-lite"/>
    </source>
</evidence>
<proteinExistence type="predicted"/>
<evidence type="ECO:0000259" key="2">
    <source>
        <dbReference type="Pfam" id="PF20167"/>
    </source>
</evidence>
<reference evidence="3 4" key="1">
    <citation type="submission" date="2020-09" db="EMBL/GenBank/DDBJ databases">
        <title>De no assembly of potato wild relative species, Solanum commersonii.</title>
        <authorList>
            <person name="Cho K."/>
        </authorList>
    </citation>
    <scope>NUCLEOTIDE SEQUENCE [LARGE SCALE GENOMIC DNA]</scope>
    <source>
        <strain evidence="3">LZ3.2</strain>
        <tissue evidence="3">Leaf</tissue>
    </source>
</reference>
<keyword evidence="4" id="KW-1185">Reference proteome</keyword>
<feature type="non-terminal residue" evidence="3">
    <location>
        <position position="1"/>
    </location>
</feature>
<dbReference type="EMBL" id="JACXVP010000001">
    <property type="protein sequence ID" value="KAG5631641.1"/>
    <property type="molecule type" value="Genomic_DNA"/>
</dbReference>
<feature type="region of interest" description="Disordered" evidence="1">
    <location>
        <begin position="82"/>
        <end position="109"/>
    </location>
</feature>
<dbReference type="OrthoDB" id="1306244at2759"/>
<dbReference type="PANTHER" id="PTHR33180">
    <property type="entry name" value="PHOTOSYSTEM II CP43 REACTION CENTER PROTEIN"/>
    <property type="match status" value="1"/>
</dbReference>
<accession>A0A9J6B4L7</accession>
<feature type="compositionally biased region" description="Basic residues" evidence="1">
    <location>
        <begin position="91"/>
        <end position="100"/>
    </location>
</feature>
<gene>
    <name evidence="3" type="ORF">H5410_003358</name>
</gene>
<name>A0A9J6B4L7_SOLCO</name>
<feature type="domain" description="Putative plant transposon protein" evidence="2">
    <location>
        <begin position="161"/>
        <end position="312"/>
    </location>
</feature>
<organism evidence="3 4">
    <name type="scientific">Solanum commersonii</name>
    <name type="common">Commerson's wild potato</name>
    <name type="synonym">Commerson's nightshade</name>
    <dbReference type="NCBI Taxonomy" id="4109"/>
    <lineage>
        <taxon>Eukaryota</taxon>
        <taxon>Viridiplantae</taxon>
        <taxon>Streptophyta</taxon>
        <taxon>Embryophyta</taxon>
        <taxon>Tracheophyta</taxon>
        <taxon>Spermatophyta</taxon>
        <taxon>Magnoliopsida</taxon>
        <taxon>eudicotyledons</taxon>
        <taxon>Gunneridae</taxon>
        <taxon>Pentapetalae</taxon>
        <taxon>asterids</taxon>
        <taxon>lamiids</taxon>
        <taxon>Solanales</taxon>
        <taxon>Solanaceae</taxon>
        <taxon>Solanoideae</taxon>
        <taxon>Solaneae</taxon>
        <taxon>Solanum</taxon>
    </lineage>
</organism>
<dbReference type="InterPro" id="IPR046796">
    <property type="entry name" value="Transposase_32_dom"/>
</dbReference>
<dbReference type="Pfam" id="PF20167">
    <property type="entry name" value="Transposase_32"/>
    <property type="match status" value="1"/>
</dbReference>
<sequence>GVTGLNLGSWVKSRHLGSFGELVRARRITRREKPLIAKSIRQLAERLLVYPLSTPLYSVCTALGELPKKLCVSPTGSTNLKESMDTTSLKGTKRLKRMKKGRPEDQRVHLASHRRAYFAFCSNVLSPEGKDRVGRKREKSAPRREVPRSSTMLPNDPKHDNIFTKPYRPYIPNWVQEFYTTNGALIPQRKKQDTTFKSVDHAINVVLDCPNDIDDECQHLIRTKTLDNMKKWLALLISDGTPKWLEIGAPIEKKDLNVVVRFWFSFISSTIMPSQNESFIHLAKVACLGCIIKKTRINLGITMAQEMVMKAKRAYLTSFPGVDHRVVQTGLGS</sequence>
<evidence type="ECO:0000313" key="3">
    <source>
        <dbReference type="EMBL" id="KAG5631641.1"/>
    </source>
</evidence>
<dbReference type="PANTHER" id="PTHR33180:SF31">
    <property type="entry name" value="POLYPROTEIN PROTEIN"/>
    <property type="match status" value="1"/>
</dbReference>
<feature type="region of interest" description="Disordered" evidence="1">
    <location>
        <begin position="129"/>
        <end position="159"/>
    </location>
</feature>
<dbReference type="AlphaFoldDB" id="A0A9J6B4L7"/>
<protein>
    <recommendedName>
        <fullName evidence="2">Putative plant transposon protein domain-containing protein</fullName>
    </recommendedName>
</protein>